<proteinExistence type="inferred from homology"/>
<dbReference type="EMBL" id="VULZ01000010">
    <property type="protein sequence ID" value="MSS15302.1"/>
    <property type="molecule type" value="Genomic_DNA"/>
</dbReference>
<dbReference type="PIRSF" id="PIRSF002741">
    <property type="entry name" value="MppA"/>
    <property type="match status" value="1"/>
</dbReference>
<feature type="chain" id="PRO_5027084354" evidence="5">
    <location>
        <begin position="26"/>
        <end position="532"/>
    </location>
</feature>
<dbReference type="GO" id="GO:1904680">
    <property type="term" value="F:peptide transmembrane transporter activity"/>
    <property type="evidence" value="ECO:0007669"/>
    <property type="project" value="TreeGrafter"/>
</dbReference>
<gene>
    <name evidence="7" type="ORF">FYJ35_09685</name>
</gene>
<dbReference type="SUPFAM" id="SSF53850">
    <property type="entry name" value="Periplasmic binding protein-like II"/>
    <property type="match status" value="1"/>
</dbReference>
<dbReference type="Proteomes" id="UP000481852">
    <property type="component" value="Unassembled WGS sequence"/>
</dbReference>
<organism evidence="7 8">
    <name type="scientific">Porcincola intestinalis</name>
    <dbReference type="NCBI Taxonomy" id="2606632"/>
    <lineage>
        <taxon>Bacteria</taxon>
        <taxon>Bacillati</taxon>
        <taxon>Bacillota</taxon>
        <taxon>Clostridia</taxon>
        <taxon>Lachnospirales</taxon>
        <taxon>Lachnospiraceae</taxon>
        <taxon>Porcincola</taxon>
    </lineage>
</organism>
<evidence type="ECO:0000256" key="5">
    <source>
        <dbReference type="SAM" id="SignalP"/>
    </source>
</evidence>
<evidence type="ECO:0000256" key="2">
    <source>
        <dbReference type="ARBA" id="ARBA00005695"/>
    </source>
</evidence>
<name>A0A6L5X9Y3_9FIRM</name>
<dbReference type="GO" id="GO:0015833">
    <property type="term" value="P:peptide transport"/>
    <property type="evidence" value="ECO:0007669"/>
    <property type="project" value="TreeGrafter"/>
</dbReference>
<comment type="similarity">
    <text evidence="2">Belongs to the bacterial solute-binding protein 5 family.</text>
</comment>
<evidence type="ECO:0000256" key="4">
    <source>
        <dbReference type="ARBA" id="ARBA00022729"/>
    </source>
</evidence>
<dbReference type="Gene3D" id="3.90.76.10">
    <property type="entry name" value="Dipeptide-binding Protein, Domain 1"/>
    <property type="match status" value="1"/>
</dbReference>
<dbReference type="InterPro" id="IPR000914">
    <property type="entry name" value="SBP_5_dom"/>
</dbReference>
<evidence type="ECO:0000256" key="1">
    <source>
        <dbReference type="ARBA" id="ARBA00004196"/>
    </source>
</evidence>
<keyword evidence="4 5" id="KW-0732">Signal</keyword>
<comment type="subcellular location">
    <subcellularLocation>
        <location evidence="1">Cell envelope</location>
    </subcellularLocation>
</comment>
<dbReference type="RefSeq" id="WP_154526008.1">
    <property type="nucleotide sequence ID" value="NZ_JAQYJL010000019.1"/>
</dbReference>
<dbReference type="AlphaFoldDB" id="A0A6L5X9Y3"/>
<protein>
    <submittedName>
        <fullName evidence="7">Peptide ABC transporter substrate-binding protein</fullName>
    </submittedName>
</protein>
<evidence type="ECO:0000313" key="8">
    <source>
        <dbReference type="Proteomes" id="UP000481852"/>
    </source>
</evidence>
<comment type="caution">
    <text evidence="7">The sequence shown here is derived from an EMBL/GenBank/DDBJ whole genome shotgun (WGS) entry which is preliminary data.</text>
</comment>
<dbReference type="GO" id="GO:0043190">
    <property type="term" value="C:ATP-binding cassette (ABC) transporter complex"/>
    <property type="evidence" value="ECO:0007669"/>
    <property type="project" value="InterPro"/>
</dbReference>
<reference evidence="7 8" key="1">
    <citation type="submission" date="2019-08" db="EMBL/GenBank/DDBJ databases">
        <title>In-depth cultivation of the pig gut microbiome towards novel bacterial diversity and tailored functional studies.</title>
        <authorList>
            <person name="Wylensek D."/>
            <person name="Hitch T.C.A."/>
            <person name="Clavel T."/>
        </authorList>
    </citation>
    <scope>NUCLEOTIDE SEQUENCE [LARGE SCALE GENOMIC DNA]</scope>
    <source>
        <strain evidence="7 8">Oil+RF-744-WCA-WT-11</strain>
    </source>
</reference>
<dbReference type="PANTHER" id="PTHR30290">
    <property type="entry name" value="PERIPLASMIC BINDING COMPONENT OF ABC TRANSPORTER"/>
    <property type="match status" value="1"/>
</dbReference>
<dbReference type="InterPro" id="IPR039424">
    <property type="entry name" value="SBP_5"/>
</dbReference>
<evidence type="ECO:0000256" key="3">
    <source>
        <dbReference type="ARBA" id="ARBA00022448"/>
    </source>
</evidence>
<feature type="signal peptide" evidence="5">
    <location>
        <begin position="1"/>
        <end position="25"/>
    </location>
</feature>
<keyword evidence="3" id="KW-0813">Transport</keyword>
<dbReference type="GO" id="GO:0030288">
    <property type="term" value="C:outer membrane-bounded periplasmic space"/>
    <property type="evidence" value="ECO:0007669"/>
    <property type="project" value="UniProtKB-ARBA"/>
</dbReference>
<dbReference type="Gene3D" id="3.40.190.10">
    <property type="entry name" value="Periplasmic binding protein-like II"/>
    <property type="match status" value="1"/>
</dbReference>
<accession>A0A6L5X9Y3</accession>
<dbReference type="FunFam" id="3.10.105.10:FF:000001">
    <property type="entry name" value="Oligopeptide ABC transporter, oligopeptide-binding protein"/>
    <property type="match status" value="1"/>
</dbReference>
<evidence type="ECO:0000313" key="7">
    <source>
        <dbReference type="EMBL" id="MSS15302.1"/>
    </source>
</evidence>
<evidence type="ECO:0000259" key="6">
    <source>
        <dbReference type="Pfam" id="PF00496"/>
    </source>
</evidence>
<dbReference type="CDD" id="cd08504">
    <property type="entry name" value="PBP2_OppA"/>
    <property type="match status" value="1"/>
</dbReference>
<dbReference type="Pfam" id="PF00496">
    <property type="entry name" value="SBP_bac_5"/>
    <property type="match status" value="1"/>
</dbReference>
<dbReference type="FunFam" id="3.90.76.10:FF:000001">
    <property type="entry name" value="Oligopeptide ABC transporter substrate-binding protein"/>
    <property type="match status" value="1"/>
</dbReference>
<sequence length="532" mass="58619">MNKRVLAGILSMVMASGMSAVPALADDAGQELDVAVNAEVKTLVPWAASESQAFLVMNQAQEGLFRMDADNVPQPALCDKYEVSDDKLTYTFHLRDGIKWSNGEPITAQDFVYAWLKQMSADATNGYSFLMTDYIVGGQEYNEGSGSEDKVEVKAVDDKTLQVKLKNPTPYFLGLTTMSMFFPVNQKFCEAQGDQFDVTPDNMLFSGPYKITEYDPAVGATFVKNDQYWDADNVAIENAKVRVMKDSAAALNAYKAGELSQVEITGTDVAANKDNPEFSQLTDFRTNYLQFNLTDPVMSNVDMRKAISLAIDRKTLVDSILADGSAAGTGLIADGMAGDGSKTFRELNGDVSPYDPEKAKECYDKAVKELGSDAPKEVTLLIGDDSVMKTVATFIQSQLEQNLGLSVKIDTKTMQGRGEQMDANNYQFGFTAWGADYDDAMTYLDLWTNGTPYRGNYKNDDYNKLIADAKSQTDDKARLQDMLDAEKLLVETDAVVAPIYHRGHAVLTKSNLKDLVSHPIGVPMEFKYAHFE</sequence>
<dbReference type="InterPro" id="IPR030678">
    <property type="entry name" value="Peptide/Ni-bd"/>
</dbReference>
<keyword evidence="8" id="KW-1185">Reference proteome</keyword>
<dbReference type="Gene3D" id="3.10.105.10">
    <property type="entry name" value="Dipeptide-binding Protein, Domain 3"/>
    <property type="match status" value="1"/>
</dbReference>
<dbReference type="PANTHER" id="PTHR30290:SF10">
    <property type="entry name" value="PERIPLASMIC OLIGOPEPTIDE-BINDING PROTEIN-RELATED"/>
    <property type="match status" value="1"/>
</dbReference>
<feature type="domain" description="Solute-binding protein family 5" evidence="6">
    <location>
        <begin position="73"/>
        <end position="452"/>
    </location>
</feature>